<dbReference type="PANTHER" id="PTHR12110:SF41">
    <property type="entry name" value="INOSOSE DEHYDRATASE"/>
    <property type="match status" value="1"/>
</dbReference>
<organism evidence="3 4">
    <name type="scientific">Microbacterium murale</name>
    <dbReference type="NCBI Taxonomy" id="1081040"/>
    <lineage>
        <taxon>Bacteria</taxon>
        <taxon>Bacillati</taxon>
        <taxon>Actinomycetota</taxon>
        <taxon>Actinomycetes</taxon>
        <taxon>Micrococcales</taxon>
        <taxon>Microbacteriaceae</taxon>
        <taxon>Microbacterium</taxon>
    </lineage>
</organism>
<dbReference type="PANTHER" id="PTHR12110">
    <property type="entry name" value="HYDROXYPYRUVATE ISOMERASE"/>
    <property type="match status" value="1"/>
</dbReference>
<evidence type="ECO:0000313" key="4">
    <source>
        <dbReference type="Proteomes" id="UP001239085"/>
    </source>
</evidence>
<comment type="caution">
    <text evidence="3">The sequence shown here is derived from an EMBL/GenBank/DDBJ whole genome shotgun (WGS) entry which is preliminary data.</text>
</comment>
<evidence type="ECO:0000313" key="3">
    <source>
        <dbReference type="EMBL" id="MDQ0644201.1"/>
    </source>
</evidence>
<name>A0ABU0PC06_9MICO</name>
<dbReference type="SUPFAM" id="SSF51658">
    <property type="entry name" value="Xylose isomerase-like"/>
    <property type="match status" value="1"/>
</dbReference>
<keyword evidence="3" id="KW-0413">Isomerase</keyword>
<evidence type="ECO:0000256" key="1">
    <source>
        <dbReference type="ARBA" id="ARBA00023277"/>
    </source>
</evidence>
<dbReference type="GO" id="GO:0016853">
    <property type="term" value="F:isomerase activity"/>
    <property type="evidence" value="ECO:0007669"/>
    <property type="project" value="UniProtKB-KW"/>
</dbReference>
<reference evidence="3 4" key="1">
    <citation type="submission" date="2023-07" db="EMBL/GenBank/DDBJ databases">
        <title>Comparative genomics of wheat-associated soil bacteria to identify genetic determinants of phenazine resistance.</title>
        <authorList>
            <person name="Mouncey N."/>
        </authorList>
    </citation>
    <scope>NUCLEOTIDE SEQUENCE [LARGE SCALE GENOMIC DNA]</scope>
    <source>
        <strain evidence="3 4">W2I7</strain>
    </source>
</reference>
<accession>A0ABU0PC06</accession>
<dbReference type="InterPro" id="IPR050312">
    <property type="entry name" value="IolE/XylAMocC-like"/>
</dbReference>
<keyword evidence="1" id="KW-0119">Carbohydrate metabolism</keyword>
<dbReference type="Pfam" id="PF01261">
    <property type="entry name" value="AP_endonuc_2"/>
    <property type="match status" value="1"/>
</dbReference>
<evidence type="ECO:0000259" key="2">
    <source>
        <dbReference type="Pfam" id="PF01261"/>
    </source>
</evidence>
<protein>
    <submittedName>
        <fullName evidence="3">Sugar phosphate isomerase/epimerase</fullName>
    </submittedName>
</protein>
<gene>
    <name evidence="3" type="ORF">QFZ46_002361</name>
</gene>
<sequence>MARIGVQAMMLKNSVAEIGAFETFSRAADLGYRVTELSQIPLTAETVIELQRAKDELGTEYCSLSAALTAGGINDSLEDEFDKIVQDCRALDADLVRIGMLPISALRSQEAVLDFCARADAAAIRLADEGIALYYHNHHVEFAKVDGRYLLDIIAETSPHVGIELDAHWIARGGLDPVRVIDQYAGRVRMVHLKDYRIALPDAAALDAHEQGDHAAWAAAWNGLVQFAEVGEGNLDWANIVEHSIAAGADYLLVEQDELYGRTVWEALETSRRHLVSLGYADLF</sequence>
<dbReference type="InterPro" id="IPR013022">
    <property type="entry name" value="Xyl_isomerase-like_TIM-brl"/>
</dbReference>
<keyword evidence="4" id="KW-1185">Reference proteome</keyword>
<dbReference type="Gene3D" id="3.20.20.150">
    <property type="entry name" value="Divalent-metal-dependent TIM barrel enzymes"/>
    <property type="match status" value="1"/>
</dbReference>
<dbReference type="RefSeq" id="WP_307361679.1">
    <property type="nucleotide sequence ID" value="NZ_JAUSXK010000001.1"/>
</dbReference>
<dbReference type="EMBL" id="JAUSXK010000001">
    <property type="protein sequence ID" value="MDQ0644201.1"/>
    <property type="molecule type" value="Genomic_DNA"/>
</dbReference>
<dbReference type="Proteomes" id="UP001239085">
    <property type="component" value="Unassembled WGS sequence"/>
</dbReference>
<feature type="domain" description="Xylose isomerase-like TIM barrel" evidence="2">
    <location>
        <begin position="24"/>
        <end position="253"/>
    </location>
</feature>
<dbReference type="InterPro" id="IPR036237">
    <property type="entry name" value="Xyl_isomerase-like_sf"/>
</dbReference>
<proteinExistence type="predicted"/>